<dbReference type="RefSeq" id="WP_090308845.1">
    <property type="nucleotide sequence ID" value="NZ_FNFE01000004.1"/>
</dbReference>
<evidence type="ECO:0000313" key="3">
    <source>
        <dbReference type="Proteomes" id="UP000198882"/>
    </source>
</evidence>
<feature type="transmembrane region" description="Helical" evidence="1">
    <location>
        <begin position="71"/>
        <end position="90"/>
    </location>
</feature>
<dbReference type="EMBL" id="FNFE01000004">
    <property type="protein sequence ID" value="SDK44832.1"/>
    <property type="molecule type" value="Genomic_DNA"/>
</dbReference>
<keyword evidence="1" id="KW-0472">Membrane</keyword>
<dbReference type="Proteomes" id="UP000198882">
    <property type="component" value="Unassembled WGS sequence"/>
</dbReference>
<dbReference type="AlphaFoldDB" id="A0A1G9BZH1"/>
<keyword evidence="1" id="KW-0812">Transmembrane</keyword>
<feature type="transmembrane region" description="Helical" evidence="1">
    <location>
        <begin position="172"/>
        <end position="192"/>
    </location>
</feature>
<feature type="transmembrane region" description="Helical" evidence="1">
    <location>
        <begin position="110"/>
        <end position="129"/>
    </location>
</feature>
<sequence length="204" mass="21004">MRDGARVGIGLLGIGVGFVALSPIAEAYSRTAHPGMLGSVFVLTVANVGIVYSIFGVVLTAWNRLSRSTRLPYGIAVLTAVVAIAAVTVVEIASTTGMSEGVQATMEDATVGVPLVISCCVAWVLPSIAPVRDIPTRRRRLLAIAGPAIFLITPLAIVLTDGTASAVGIDTVVPVWIFAASGVLAFAGMYVLPAYIVRKALTAA</sequence>
<accession>A0A1G9BZH1</accession>
<evidence type="ECO:0000313" key="2">
    <source>
        <dbReference type="EMBL" id="SDK44832.1"/>
    </source>
</evidence>
<feature type="transmembrane region" description="Helical" evidence="1">
    <location>
        <begin position="37"/>
        <end position="59"/>
    </location>
</feature>
<gene>
    <name evidence="2" type="ORF">SAMN04515672_3147</name>
</gene>
<proteinExistence type="predicted"/>
<feature type="transmembrane region" description="Helical" evidence="1">
    <location>
        <begin position="7"/>
        <end position="25"/>
    </location>
</feature>
<organism evidence="2 3">
    <name type="scientific">Natronorubrum texcoconense</name>
    <dbReference type="NCBI Taxonomy" id="1095776"/>
    <lineage>
        <taxon>Archaea</taxon>
        <taxon>Methanobacteriati</taxon>
        <taxon>Methanobacteriota</taxon>
        <taxon>Stenosarchaea group</taxon>
        <taxon>Halobacteria</taxon>
        <taxon>Halobacteriales</taxon>
        <taxon>Natrialbaceae</taxon>
        <taxon>Natronorubrum</taxon>
    </lineage>
</organism>
<reference evidence="3" key="1">
    <citation type="submission" date="2016-10" db="EMBL/GenBank/DDBJ databases">
        <authorList>
            <person name="Varghese N."/>
            <person name="Submissions S."/>
        </authorList>
    </citation>
    <scope>NUCLEOTIDE SEQUENCE [LARGE SCALE GENOMIC DNA]</scope>
    <source>
        <strain evidence="3">B4,CECT 8067,JCM 17497</strain>
    </source>
</reference>
<keyword evidence="3" id="KW-1185">Reference proteome</keyword>
<evidence type="ECO:0000256" key="1">
    <source>
        <dbReference type="SAM" id="Phobius"/>
    </source>
</evidence>
<keyword evidence="1" id="KW-1133">Transmembrane helix</keyword>
<name>A0A1G9BZH1_9EURY</name>
<feature type="transmembrane region" description="Helical" evidence="1">
    <location>
        <begin position="141"/>
        <end position="160"/>
    </location>
</feature>
<protein>
    <submittedName>
        <fullName evidence="2">Uncharacterized protein</fullName>
    </submittedName>
</protein>